<dbReference type="EMBL" id="JADCJZ010000002">
    <property type="protein sequence ID" value="MBE5024480.1"/>
    <property type="molecule type" value="Genomic_DNA"/>
</dbReference>
<sequence length="479" mass="49639">MSDSERELDTGAEGEKDRAAQPADAPEQPTEELDRPEAERTLRRPLANEGAPQSPDERVEAPRLRDVGRAAGDYVRGRVALVAGIARRHRAVTGALALMACVVVALLGIAFVRAATLPDAATVESDARELLGVPEFSGGTYGTDTPLVAQGVEVRSLARAEAAPEGAGAAFGASGYATAEVVVTYGGQSVSATRAATLSYALVDGAWSVLPGVEDGGVAWHATGGVDQEKVLRNAQTLLARADEASGEGEPSLAALYAEASAAVGDGSFDEAAQTDTLELTFSRGDSFLSYECRLTVTFSFAQASGQWSVSGMSVSEGARTPVLDSLLGVWEGAFQSQETDGTKCLAGRAAGLTVNVIGTSVSDSAVMLSGELSGVAHYHAHPDGDSESCEGDLAFENVGFLARLTGDGAGDGPLEFVATLPEDVDGTVTLTLCFGTEDDPGRVEALVESSHTYTDAILFIPHERTVTYTDAFALSRAE</sequence>
<name>A0ABR9QTS3_9ACTN</name>
<feature type="compositionally biased region" description="Basic and acidic residues" evidence="1">
    <location>
        <begin position="55"/>
        <end position="64"/>
    </location>
</feature>
<dbReference type="RefSeq" id="WP_193529997.1">
    <property type="nucleotide sequence ID" value="NZ_JADCJZ010000002.1"/>
</dbReference>
<reference evidence="3 4" key="1">
    <citation type="submission" date="2020-10" db="EMBL/GenBank/DDBJ databases">
        <title>ChiBAC.</title>
        <authorList>
            <person name="Zenner C."/>
            <person name="Hitch T.C.A."/>
            <person name="Clavel T."/>
        </authorList>
    </citation>
    <scope>NUCLEOTIDE SEQUENCE [LARGE SCALE GENOMIC DNA]</scope>
    <source>
        <strain evidence="3 4">DSM 107455</strain>
    </source>
</reference>
<feature type="transmembrane region" description="Helical" evidence="2">
    <location>
        <begin position="91"/>
        <end position="112"/>
    </location>
</feature>
<dbReference type="Proteomes" id="UP001194273">
    <property type="component" value="Unassembled WGS sequence"/>
</dbReference>
<keyword evidence="2" id="KW-0472">Membrane</keyword>
<feature type="region of interest" description="Disordered" evidence="1">
    <location>
        <begin position="1"/>
        <end position="64"/>
    </location>
</feature>
<accession>A0ABR9QTS3</accession>
<evidence type="ECO:0000313" key="3">
    <source>
        <dbReference type="EMBL" id="MBE5024480.1"/>
    </source>
</evidence>
<gene>
    <name evidence="3" type="ORF">INF26_06410</name>
</gene>
<keyword evidence="4" id="KW-1185">Reference proteome</keyword>
<proteinExistence type="predicted"/>
<feature type="compositionally biased region" description="Basic and acidic residues" evidence="1">
    <location>
        <begin position="1"/>
        <end position="19"/>
    </location>
</feature>
<protein>
    <recommendedName>
        <fullName evidence="5">CHRD domain-containing protein</fullName>
    </recommendedName>
</protein>
<organism evidence="3 4">
    <name type="scientific">Thermophilibacter gallinarum</name>
    <dbReference type="NCBI Taxonomy" id="2779357"/>
    <lineage>
        <taxon>Bacteria</taxon>
        <taxon>Bacillati</taxon>
        <taxon>Actinomycetota</taxon>
        <taxon>Coriobacteriia</taxon>
        <taxon>Coriobacteriales</taxon>
        <taxon>Atopobiaceae</taxon>
        <taxon>Thermophilibacter</taxon>
    </lineage>
</organism>
<feature type="compositionally biased region" description="Basic and acidic residues" evidence="1">
    <location>
        <begin position="32"/>
        <end position="42"/>
    </location>
</feature>
<keyword evidence="2" id="KW-1133">Transmembrane helix</keyword>
<keyword evidence="2" id="KW-0812">Transmembrane</keyword>
<evidence type="ECO:0000313" key="4">
    <source>
        <dbReference type="Proteomes" id="UP001194273"/>
    </source>
</evidence>
<comment type="caution">
    <text evidence="3">The sequence shown here is derived from an EMBL/GenBank/DDBJ whole genome shotgun (WGS) entry which is preliminary data.</text>
</comment>
<evidence type="ECO:0008006" key="5">
    <source>
        <dbReference type="Google" id="ProtNLM"/>
    </source>
</evidence>
<evidence type="ECO:0000256" key="2">
    <source>
        <dbReference type="SAM" id="Phobius"/>
    </source>
</evidence>
<evidence type="ECO:0000256" key="1">
    <source>
        <dbReference type="SAM" id="MobiDB-lite"/>
    </source>
</evidence>